<name>A0A2P4QS03_RHIID</name>
<dbReference type="VEuPathDB" id="FungiDB:RhiirFUN_022615"/>
<evidence type="ECO:0000313" key="4">
    <source>
        <dbReference type="Proteomes" id="UP000018888"/>
    </source>
</evidence>
<evidence type="ECO:0000259" key="2">
    <source>
        <dbReference type="Pfam" id="PF01822"/>
    </source>
</evidence>
<reference evidence="3 4" key="2">
    <citation type="journal article" date="2018" name="New Phytol.">
        <title>High intraspecific genome diversity in the model arbuscular mycorrhizal symbiont Rhizophagus irregularis.</title>
        <authorList>
            <person name="Chen E.C.H."/>
            <person name="Morin E."/>
            <person name="Beaudet D."/>
            <person name="Noel J."/>
            <person name="Yildirir G."/>
            <person name="Ndikumana S."/>
            <person name="Charron P."/>
            <person name="St-Onge C."/>
            <person name="Giorgi J."/>
            <person name="Kruger M."/>
            <person name="Marton T."/>
            <person name="Ropars J."/>
            <person name="Grigoriev I.V."/>
            <person name="Hainaut M."/>
            <person name="Henrissat B."/>
            <person name="Roux C."/>
            <person name="Martin F."/>
            <person name="Corradi N."/>
        </authorList>
    </citation>
    <scope>NUCLEOTIDE SEQUENCE [LARGE SCALE GENOMIC DNA]</scope>
    <source>
        <strain evidence="3 4">DAOM 197198</strain>
    </source>
</reference>
<keyword evidence="1" id="KW-1133">Transmembrane helix</keyword>
<dbReference type="AlphaFoldDB" id="A0A2P4QS03"/>
<protein>
    <recommendedName>
        <fullName evidence="2">WSC domain-containing protein</fullName>
    </recommendedName>
</protein>
<dbReference type="InterPro" id="IPR002889">
    <property type="entry name" value="WSC_carb-bd"/>
</dbReference>
<comment type="caution">
    <text evidence="3">The sequence shown here is derived from an EMBL/GenBank/DDBJ whole genome shotgun (WGS) entry which is preliminary data.</text>
</comment>
<reference evidence="3 4" key="1">
    <citation type="journal article" date="2013" name="Proc. Natl. Acad. Sci. U.S.A.">
        <title>Genome of an arbuscular mycorrhizal fungus provides insight into the oldest plant symbiosis.</title>
        <authorList>
            <person name="Tisserant E."/>
            <person name="Malbreil M."/>
            <person name="Kuo A."/>
            <person name="Kohler A."/>
            <person name="Symeonidi A."/>
            <person name="Balestrini R."/>
            <person name="Charron P."/>
            <person name="Duensing N."/>
            <person name="Frei Dit Frey N."/>
            <person name="Gianinazzi-Pearson V."/>
            <person name="Gilbert L.B."/>
            <person name="Handa Y."/>
            <person name="Herr J.R."/>
            <person name="Hijri M."/>
            <person name="Koul R."/>
            <person name="Kawaguchi M."/>
            <person name="Krajinski F."/>
            <person name="Lammers P.J."/>
            <person name="Masclaux F.G."/>
            <person name="Murat C."/>
            <person name="Morin E."/>
            <person name="Ndikumana S."/>
            <person name="Pagni M."/>
            <person name="Petitpierre D."/>
            <person name="Requena N."/>
            <person name="Rosikiewicz P."/>
            <person name="Riley R."/>
            <person name="Saito K."/>
            <person name="San Clemente H."/>
            <person name="Shapiro H."/>
            <person name="van Tuinen D."/>
            <person name="Becard G."/>
            <person name="Bonfante P."/>
            <person name="Paszkowski U."/>
            <person name="Shachar-Hill Y.Y."/>
            <person name="Tuskan G.A."/>
            <person name="Young P.W."/>
            <person name="Sanders I.R."/>
            <person name="Henrissat B."/>
            <person name="Rensing S.A."/>
            <person name="Grigoriev I.V."/>
            <person name="Corradi N."/>
            <person name="Roux C."/>
            <person name="Martin F."/>
        </authorList>
    </citation>
    <scope>NUCLEOTIDE SEQUENCE [LARGE SCALE GENOMIC DNA]</scope>
    <source>
        <strain evidence="3 4">DAOM 197198</strain>
    </source>
</reference>
<keyword evidence="4" id="KW-1185">Reference proteome</keyword>
<dbReference type="EMBL" id="AUPC02000018">
    <property type="protein sequence ID" value="POG80338.1"/>
    <property type="molecule type" value="Genomic_DNA"/>
</dbReference>
<keyword evidence="1" id="KW-0812">Transmembrane</keyword>
<feature type="domain" description="WSC" evidence="2">
    <location>
        <begin position="8"/>
        <end position="49"/>
    </location>
</feature>
<gene>
    <name evidence="3" type="ORF">GLOIN_2v1868987</name>
</gene>
<dbReference type="Pfam" id="PF01822">
    <property type="entry name" value="WSC"/>
    <property type="match status" value="1"/>
</dbReference>
<organism evidence="3 4">
    <name type="scientific">Rhizophagus irregularis (strain DAOM 181602 / DAOM 197198 / MUCL 43194)</name>
    <name type="common">Arbuscular mycorrhizal fungus</name>
    <name type="synonym">Glomus intraradices</name>
    <dbReference type="NCBI Taxonomy" id="747089"/>
    <lineage>
        <taxon>Eukaryota</taxon>
        <taxon>Fungi</taxon>
        <taxon>Fungi incertae sedis</taxon>
        <taxon>Mucoromycota</taxon>
        <taxon>Glomeromycotina</taxon>
        <taxon>Glomeromycetes</taxon>
        <taxon>Glomerales</taxon>
        <taxon>Glomeraceae</taxon>
        <taxon>Rhizophagus</taxon>
    </lineage>
</organism>
<evidence type="ECO:0000313" key="3">
    <source>
        <dbReference type="EMBL" id="POG80338.1"/>
    </source>
</evidence>
<evidence type="ECO:0000256" key="1">
    <source>
        <dbReference type="SAM" id="Phobius"/>
    </source>
</evidence>
<keyword evidence="1" id="KW-0472">Membrane</keyword>
<proteinExistence type="predicted"/>
<sequence length="74" mass="7944">MYKIIVKAGLEARVQCFCGDFYDGGVGRHLGSEYCSASCPGNNSQICGGSWVLIYIILKINLGVGIPVFLTTII</sequence>
<feature type="transmembrane region" description="Helical" evidence="1">
    <location>
        <begin position="52"/>
        <end position="73"/>
    </location>
</feature>
<accession>A0A2P4QS03</accession>
<dbReference type="Proteomes" id="UP000018888">
    <property type="component" value="Unassembled WGS sequence"/>
</dbReference>